<dbReference type="AlphaFoldDB" id="A0A521G1K5"/>
<dbReference type="EMBL" id="NQJD01000015">
    <property type="protein sequence ID" value="TAA74868.1"/>
    <property type="molecule type" value="Genomic_DNA"/>
</dbReference>
<comment type="caution">
    <text evidence="1">The sequence shown here is derived from an EMBL/GenBank/DDBJ whole genome shotgun (WGS) entry which is preliminary data.</text>
</comment>
<organism evidence="1 2">
    <name type="scientific">Candidatus Electronema aureum</name>
    <dbReference type="NCBI Taxonomy" id="2005002"/>
    <lineage>
        <taxon>Bacteria</taxon>
        <taxon>Pseudomonadati</taxon>
        <taxon>Thermodesulfobacteriota</taxon>
        <taxon>Desulfobulbia</taxon>
        <taxon>Desulfobulbales</taxon>
        <taxon>Desulfobulbaceae</taxon>
        <taxon>Candidatus Electronema</taxon>
    </lineage>
</organism>
<evidence type="ECO:0008006" key="3">
    <source>
        <dbReference type="Google" id="ProtNLM"/>
    </source>
</evidence>
<reference evidence="1" key="1">
    <citation type="submission" date="2017-07" db="EMBL/GenBank/DDBJ databases">
        <title>The cable genome - Insights into the physiology and evolution of filamentous bacteria capable of sulfide oxidation via long distance electron transfer.</title>
        <authorList>
            <person name="Thorup C."/>
            <person name="Bjerg J.T."/>
            <person name="Schreiber L."/>
            <person name="Nielsen L.P."/>
            <person name="Kjeldsen K.U."/>
            <person name="Boesen T."/>
            <person name="Boggild A."/>
            <person name="Meysman F."/>
            <person name="Geelhoed J."/>
            <person name="Schramm A."/>
        </authorList>
    </citation>
    <scope>NUCLEOTIDE SEQUENCE [LARGE SCALE GENOMIC DNA]</scope>
    <source>
        <strain evidence="1">GS</strain>
    </source>
</reference>
<keyword evidence="2" id="KW-1185">Reference proteome</keyword>
<protein>
    <recommendedName>
        <fullName evidence="3">Transposase DDE domain-containing protein</fullName>
    </recommendedName>
</protein>
<evidence type="ECO:0000313" key="1">
    <source>
        <dbReference type="EMBL" id="TAA74868.1"/>
    </source>
</evidence>
<name>A0A521G1K5_9BACT</name>
<accession>A0A521G1K5</accession>
<sequence length="50" mass="5855">VKFIRKRIESAFSVITQRFPAHIHAVTSHGFELKVFLFILAYYGIEKTML</sequence>
<feature type="non-terminal residue" evidence="1">
    <location>
        <position position="1"/>
    </location>
</feature>
<evidence type="ECO:0000313" key="2">
    <source>
        <dbReference type="Proteomes" id="UP000316238"/>
    </source>
</evidence>
<proteinExistence type="predicted"/>
<gene>
    <name evidence="1" type="ORF">CDV28_1151</name>
</gene>
<dbReference type="Proteomes" id="UP000316238">
    <property type="component" value="Unassembled WGS sequence"/>
</dbReference>